<name>A0ABN8N876_9CNID</name>
<sequence length="327" mass="36900">MAESNSSRNLVGLFQKKSERRKEDNPSVDKKKKHKRRYSVRLIKAWKFDKVESEIDPSRTGTEGNGARNTVDTKASYEKEKPKNTRRRLPFGKPRAVGQKELSSSEDTTEAVEDEEAPLQSAPTNELWKSNEHQSDSEQIEIRELEDDGEEELSCQGDTVPEVPPEEEVKEVLLEMVAEIGVSSQDLIPDVASETQKNAGISTPNTCPDENPAIVPNPEEEPSGFEDKISPLKELMFNEERASQVDAISSKFHCEVCLYVYDFSIGSLIGVWSFVVGLARDATKQVFLYFISSLIKQYPHCFKVQLKKGKRRSQTAKPKKVTFSEII</sequence>
<feature type="compositionally biased region" description="Acidic residues" evidence="1">
    <location>
        <begin position="144"/>
        <end position="153"/>
    </location>
</feature>
<dbReference type="Proteomes" id="UP001159427">
    <property type="component" value="Unassembled WGS sequence"/>
</dbReference>
<gene>
    <name evidence="2" type="ORF">PEVE_00040976</name>
</gene>
<keyword evidence="3" id="KW-1185">Reference proteome</keyword>
<protein>
    <submittedName>
        <fullName evidence="2">Uncharacterized protein</fullName>
    </submittedName>
</protein>
<feature type="compositionally biased region" description="Basic and acidic residues" evidence="1">
    <location>
        <begin position="16"/>
        <end position="29"/>
    </location>
</feature>
<feature type="compositionally biased region" description="Basic and acidic residues" evidence="1">
    <location>
        <begin position="129"/>
        <end position="143"/>
    </location>
</feature>
<reference evidence="2 3" key="1">
    <citation type="submission" date="2022-05" db="EMBL/GenBank/DDBJ databases">
        <authorList>
            <consortium name="Genoscope - CEA"/>
            <person name="William W."/>
        </authorList>
    </citation>
    <scope>NUCLEOTIDE SEQUENCE [LARGE SCALE GENOMIC DNA]</scope>
</reference>
<evidence type="ECO:0000256" key="1">
    <source>
        <dbReference type="SAM" id="MobiDB-lite"/>
    </source>
</evidence>
<feature type="region of interest" description="Disordered" evidence="1">
    <location>
        <begin position="1"/>
        <end position="36"/>
    </location>
</feature>
<comment type="caution">
    <text evidence="2">The sequence shown here is derived from an EMBL/GenBank/DDBJ whole genome shotgun (WGS) entry which is preliminary data.</text>
</comment>
<dbReference type="EMBL" id="CALNXI010000765">
    <property type="protein sequence ID" value="CAH3045066.1"/>
    <property type="molecule type" value="Genomic_DNA"/>
</dbReference>
<feature type="region of interest" description="Disordered" evidence="1">
    <location>
        <begin position="51"/>
        <end position="165"/>
    </location>
</feature>
<accession>A0ABN8N876</accession>
<proteinExistence type="predicted"/>
<feature type="compositionally biased region" description="Polar residues" evidence="1">
    <location>
        <begin position="59"/>
        <end position="73"/>
    </location>
</feature>
<evidence type="ECO:0000313" key="2">
    <source>
        <dbReference type="EMBL" id="CAH3045066.1"/>
    </source>
</evidence>
<feature type="compositionally biased region" description="Acidic residues" evidence="1">
    <location>
        <begin position="107"/>
        <end position="117"/>
    </location>
</feature>
<organism evidence="2 3">
    <name type="scientific">Porites evermanni</name>
    <dbReference type="NCBI Taxonomy" id="104178"/>
    <lineage>
        <taxon>Eukaryota</taxon>
        <taxon>Metazoa</taxon>
        <taxon>Cnidaria</taxon>
        <taxon>Anthozoa</taxon>
        <taxon>Hexacorallia</taxon>
        <taxon>Scleractinia</taxon>
        <taxon>Fungiina</taxon>
        <taxon>Poritidae</taxon>
        <taxon>Porites</taxon>
    </lineage>
</organism>
<evidence type="ECO:0000313" key="3">
    <source>
        <dbReference type="Proteomes" id="UP001159427"/>
    </source>
</evidence>